<dbReference type="AlphaFoldDB" id="A0A4R5UNF5"/>
<comment type="caution">
    <text evidence="1">The sequence shown here is derived from an EMBL/GenBank/DDBJ whole genome shotgun (WGS) entry which is preliminary data.</text>
</comment>
<proteinExistence type="predicted"/>
<organism evidence="1 2">
    <name type="scientific">Rhizobium deserti</name>
    <dbReference type="NCBI Taxonomy" id="2547961"/>
    <lineage>
        <taxon>Bacteria</taxon>
        <taxon>Pseudomonadati</taxon>
        <taxon>Pseudomonadota</taxon>
        <taxon>Alphaproteobacteria</taxon>
        <taxon>Hyphomicrobiales</taxon>
        <taxon>Rhizobiaceae</taxon>
        <taxon>Rhizobium/Agrobacterium group</taxon>
        <taxon>Rhizobium</taxon>
    </lineage>
</organism>
<dbReference type="Pfam" id="PF10983">
    <property type="entry name" value="DUF2793"/>
    <property type="match status" value="1"/>
</dbReference>
<evidence type="ECO:0000313" key="2">
    <source>
        <dbReference type="Proteomes" id="UP000295238"/>
    </source>
</evidence>
<sequence length="342" mass="35700">MSDTTANLNMPFILPSQAQKHVTHNEALLRLDALVHLTVVAEQAEPPVSAVEGSCYLVAGSPAGLWTGKQGCIAAWQDGAWSFSRPKVGWRVWFISSARLKVFTGSSWQDIPLPQEASFDRLGVGAAPDNTNRFVLSSPASLFNHAGNGHQVKVNKASASDTASLLFQSNWTGHAEMGLAGNNEFSIKVSDGANWKTALALTGAGHVSRPNQPTARAYRTGTSFSPTPGQQSGFTTLAFNQGGFALGATAANSGNALTIPASGLYLVALNIVLQASSAHEVTLLLNGSQILLSVSGPSGDMQTRSASGVFFFFAGNALTLGHSGTVQIQTGSGKTELSLAML</sequence>
<reference evidence="1 2" key="1">
    <citation type="submission" date="2019-03" db="EMBL/GenBank/DDBJ databases">
        <title>Rhizobium sp. nov., an bacterium isolated from biocrust in Mu Us Desert.</title>
        <authorList>
            <person name="Lixiong L."/>
        </authorList>
    </citation>
    <scope>NUCLEOTIDE SEQUENCE [LARGE SCALE GENOMIC DNA]</scope>
    <source>
        <strain evidence="1 2">SPY-1</strain>
    </source>
</reference>
<name>A0A4R5UNF5_9HYPH</name>
<dbReference type="OrthoDB" id="564699at2"/>
<dbReference type="Proteomes" id="UP000295238">
    <property type="component" value="Unassembled WGS sequence"/>
</dbReference>
<dbReference type="InterPro" id="IPR021251">
    <property type="entry name" value="DUF2793"/>
</dbReference>
<dbReference type="EMBL" id="SMTL01000001">
    <property type="protein sequence ID" value="TDK39274.1"/>
    <property type="molecule type" value="Genomic_DNA"/>
</dbReference>
<protein>
    <submittedName>
        <fullName evidence="1">DUF2793 domain-containing protein</fullName>
    </submittedName>
</protein>
<evidence type="ECO:0000313" key="1">
    <source>
        <dbReference type="EMBL" id="TDK39274.1"/>
    </source>
</evidence>
<keyword evidence="2" id="KW-1185">Reference proteome</keyword>
<dbReference type="RefSeq" id="WP_133314723.1">
    <property type="nucleotide sequence ID" value="NZ_SMTL01000001.1"/>
</dbReference>
<gene>
    <name evidence="1" type="ORF">E2F50_03890</name>
</gene>
<accession>A0A4R5UNF5</accession>